<dbReference type="EMBL" id="SBIQ01000244">
    <property type="protein sequence ID" value="KAF7682496.1"/>
    <property type="molecule type" value="Genomic_DNA"/>
</dbReference>
<reference evidence="1 2" key="1">
    <citation type="submission" date="2019-01" db="EMBL/GenBank/DDBJ databases">
        <title>Genomes sequencing and comparative genomics of infectious freshwater microsporidia, Cucumispora dikerogammari and Thelohania contejeani.</title>
        <authorList>
            <person name="Cormier A."/>
            <person name="Giraud I."/>
            <person name="Wattier R."/>
            <person name="Teixeira M."/>
            <person name="Grandjean F."/>
            <person name="Rigaud T."/>
            <person name="Cordaux R."/>
        </authorList>
    </citation>
    <scope>NUCLEOTIDE SEQUENCE [LARGE SCALE GENOMIC DNA]</scope>
    <source>
        <strain evidence="1">T1</strain>
        <tissue evidence="1">Spores</tissue>
    </source>
</reference>
<protein>
    <submittedName>
        <fullName evidence="1">Uncharacterized protein</fullName>
    </submittedName>
</protein>
<dbReference type="Proteomes" id="UP001516464">
    <property type="component" value="Unassembled WGS sequence"/>
</dbReference>
<evidence type="ECO:0000313" key="2">
    <source>
        <dbReference type="Proteomes" id="UP001516464"/>
    </source>
</evidence>
<evidence type="ECO:0000313" key="1">
    <source>
        <dbReference type="EMBL" id="KAF7682496.1"/>
    </source>
</evidence>
<comment type="caution">
    <text evidence="1">The sequence shown here is derived from an EMBL/GenBank/DDBJ whole genome shotgun (WGS) entry which is preliminary data.</text>
</comment>
<gene>
    <name evidence="1" type="ORF">TCON_2277</name>
</gene>
<sequence length="200" mass="23679">MILDIHDEISNLDLPILMKINEFIIDSVGNKEIGNRIYEFIISSRMTLCTFFNTIYYFRLLCNNRNKYISRLDIEAKDEYVSVAIRRKFDITEKFFNDEYLMFVVCTIITCKYIFDTIYNNKYWAKMAETPVELINEYERCTLEIADYDLTVDSVEYKKIINEFRRILGKVRMRCKVDKGSCVGFGCILGFLSTKFSCLD</sequence>
<dbReference type="PANTHER" id="PTHR15615">
    <property type="match status" value="1"/>
</dbReference>
<dbReference type="CDD" id="cd20557">
    <property type="entry name" value="CYCLIN_ScPCL1-like"/>
    <property type="match status" value="1"/>
</dbReference>
<dbReference type="Gene3D" id="1.10.472.10">
    <property type="entry name" value="Cyclin-like"/>
    <property type="match status" value="1"/>
</dbReference>
<accession>A0ABQ7HWH0</accession>
<dbReference type="InterPro" id="IPR013922">
    <property type="entry name" value="Cyclin_PHO80-like"/>
</dbReference>
<organism evidence="1 2">
    <name type="scientific">Astathelohania contejeani</name>
    <dbReference type="NCBI Taxonomy" id="164912"/>
    <lineage>
        <taxon>Eukaryota</taxon>
        <taxon>Fungi</taxon>
        <taxon>Fungi incertae sedis</taxon>
        <taxon>Microsporidia</taxon>
        <taxon>Astathelohaniidae</taxon>
        <taxon>Astathelohania</taxon>
    </lineage>
</organism>
<name>A0ABQ7HWH0_9MICR</name>
<proteinExistence type="predicted"/>
<dbReference type="PANTHER" id="PTHR15615:SF108">
    <property type="entry name" value="PROTEIN CNPPD1"/>
    <property type="match status" value="1"/>
</dbReference>
<keyword evidence="2" id="KW-1185">Reference proteome</keyword>